<keyword evidence="2" id="KW-0805">Transcription regulation</keyword>
<keyword evidence="7" id="KW-1185">Reference proteome</keyword>
<evidence type="ECO:0000259" key="5">
    <source>
        <dbReference type="PROSITE" id="PS50931"/>
    </source>
</evidence>
<comment type="similarity">
    <text evidence="1">Belongs to the LysR transcriptional regulatory family.</text>
</comment>
<evidence type="ECO:0000313" key="6">
    <source>
        <dbReference type="EMBL" id="OCS85054.1"/>
    </source>
</evidence>
<protein>
    <recommendedName>
        <fullName evidence="5">HTH lysR-type domain-containing protein</fullName>
    </recommendedName>
</protein>
<accession>A0A1C0YD37</accession>
<dbReference type="SUPFAM" id="SSF46785">
    <property type="entry name" value="Winged helix' DNA-binding domain"/>
    <property type="match status" value="1"/>
</dbReference>
<dbReference type="Gene3D" id="3.40.190.290">
    <property type="match status" value="1"/>
</dbReference>
<keyword evidence="3" id="KW-0238">DNA-binding</keyword>
<dbReference type="AlphaFoldDB" id="A0A1C0YD37"/>
<reference evidence="6 7" key="1">
    <citation type="submission" date="2016-07" db="EMBL/GenBank/DDBJ databases">
        <title>Caryophanon tenue genome sequencing.</title>
        <authorList>
            <person name="Verma A."/>
            <person name="Pal Y."/>
            <person name="Krishnamurthi S."/>
        </authorList>
    </citation>
    <scope>NUCLEOTIDE SEQUENCE [LARGE SCALE GENOMIC DNA]</scope>
    <source>
        <strain evidence="6 7">DSM 14152</strain>
    </source>
</reference>
<evidence type="ECO:0000256" key="4">
    <source>
        <dbReference type="ARBA" id="ARBA00023163"/>
    </source>
</evidence>
<dbReference type="InterPro" id="IPR036390">
    <property type="entry name" value="WH_DNA-bd_sf"/>
</dbReference>
<organism evidence="6 7">
    <name type="scientific">Caryophanon tenue</name>
    <dbReference type="NCBI Taxonomy" id="33978"/>
    <lineage>
        <taxon>Bacteria</taxon>
        <taxon>Bacillati</taxon>
        <taxon>Bacillota</taxon>
        <taxon>Bacilli</taxon>
        <taxon>Bacillales</taxon>
        <taxon>Caryophanaceae</taxon>
        <taxon>Caryophanon</taxon>
    </lineage>
</organism>
<dbReference type="GO" id="GO:0000976">
    <property type="term" value="F:transcription cis-regulatory region binding"/>
    <property type="evidence" value="ECO:0007669"/>
    <property type="project" value="TreeGrafter"/>
</dbReference>
<proteinExistence type="inferred from homology"/>
<dbReference type="CDD" id="cd05466">
    <property type="entry name" value="PBP2_LTTR_substrate"/>
    <property type="match status" value="1"/>
</dbReference>
<name>A0A1C0YD37_9BACL</name>
<dbReference type="Gene3D" id="1.10.10.10">
    <property type="entry name" value="Winged helix-like DNA-binding domain superfamily/Winged helix DNA-binding domain"/>
    <property type="match status" value="1"/>
</dbReference>
<dbReference type="InterPro" id="IPR036388">
    <property type="entry name" value="WH-like_DNA-bd_sf"/>
</dbReference>
<evidence type="ECO:0000256" key="2">
    <source>
        <dbReference type="ARBA" id="ARBA00023015"/>
    </source>
</evidence>
<gene>
    <name evidence="6" type="ORF">A6M13_14330</name>
</gene>
<dbReference type="InterPro" id="IPR000847">
    <property type="entry name" value="LysR_HTH_N"/>
</dbReference>
<feature type="domain" description="HTH lysR-type" evidence="5">
    <location>
        <begin position="1"/>
        <end position="58"/>
    </location>
</feature>
<dbReference type="PANTHER" id="PTHR30126">
    <property type="entry name" value="HTH-TYPE TRANSCRIPTIONAL REGULATOR"/>
    <property type="match status" value="1"/>
</dbReference>
<dbReference type="Pfam" id="PF00126">
    <property type="entry name" value="HTH_1"/>
    <property type="match status" value="1"/>
</dbReference>
<evidence type="ECO:0000256" key="3">
    <source>
        <dbReference type="ARBA" id="ARBA00023125"/>
    </source>
</evidence>
<dbReference type="SUPFAM" id="SSF53850">
    <property type="entry name" value="Periplasmic binding protein-like II"/>
    <property type="match status" value="1"/>
</dbReference>
<evidence type="ECO:0000256" key="1">
    <source>
        <dbReference type="ARBA" id="ARBA00009437"/>
    </source>
</evidence>
<dbReference type="EMBL" id="MASJ01000017">
    <property type="protein sequence ID" value="OCS85054.1"/>
    <property type="molecule type" value="Genomic_DNA"/>
</dbReference>
<sequence>MDERDYEILLELYKTKNISKAADNLYVSQPSLTYRIKQIEKKINYPIIIRGVKGIDFTNEGERLITYVLQQRQHYEEFITSLQQNSGEIGGTLKLGVSGMYARYALPAVLAEFHQLYPQVEIDLVTGWSNEVNKMVLNEQVHIGIVRGDYNPTGQRLLLRRDQLYIVSRELITFEALPHLPAILYATDISLKATIEQWWKENFRKPQKVSIRTDRSETCLEMVKSALGYAILPEICLTDTELYHVPLHDKAGNPIYRDTWLTYTAHANHLKQATKFVEFLTTP</sequence>
<keyword evidence="4" id="KW-0804">Transcription</keyword>
<dbReference type="PROSITE" id="PS50931">
    <property type="entry name" value="HTH_LYSR"/>
    <property type="match status" value="1"/>
</dbReference>
<dbReference type="Pfam" id="PF03466">
    <property type="entry name" value="LysR_substrate"/>
    <property type="match status" value="1"/>
</dbReference>
<dbReference type="Proteomes" id="UP000093199">
    <property type="component" value="Unassembled WGS sequence"/>
</dbReference>
<dbReference type="PANTHER" id="PTHR30126:SF78">
    <property type="entry name" value="HTH LYSR-TYPE DOMAIN-CONTAINING PROTEIN"/>
    <property type="match status" value="1"/>
</dbReference>
<dbReference type="InterPro" id="IPR005119">
    <property type="entry name" value="LysR_subst-bd"/>
</dbReference>
<dbReference type="STRING" id="33978.A6M13_14330"/>
<dbReference type="GO" id="GO:0003700">
    <property type="term" value="F:DNA-binding transcription factor activity"/>
    <property type="evidence" value="ECO:0007669"/>
    <property type="project" value="InterPro"/>
</dbReference>
<comment type="caution">
    <text evidence="6">The sequence shown here is derived from an EMBL/GenBank/DDBJ whole genome shotgun (WGS) entry which is preliminary data.</text>
</comment>
<evidence type="ECO:0000313" key="7">
    <source>
        <dbReference type="Proteomes" id="UP000093199"/>
    </source>
</evidence>